<dbReference type="AlphaFoldDB" id="A0A0R2EHP0"/>
<feature type="domain" description="Tyrosine specific protein phosphatases" evidence="1">
    <location>
        <begin position="137"/>
        <end position="181"/>
    </location>
</feature>
<dbReference type="OrthoDB" id="1188001at2"/>
<dbReference type="InterPro" id="IPR026893">
    <property type="entry name" value="Tyr/Ser_Pase_IphP-type"/>
</dbReference>
<reference evidence="2 3" key="1">
    <citation type="journal article" date="2015" name="Genome Announc.">
        <title>Expanding the biotechnology potential of lactobacilli through comparative genomics of 213 strains and associated genera.</title>
        <authorList>
            <person name="Sun Z."/>
            <person name="Harris H.M."/>
            <person name="McCann A."/>
            <person name="Guo C."/>
            <person name="Argimon S."/>
            <person name="Zhang W."/>
            <person name="Yang X."/>
            <person name="Jeffery I.B."/>
            <person name="Cooney J.C."/>
            <person name="Kagawa T.F."/>
            <person name="Liu W."/>
            <person name="Song Y."/>
            <person name="Salvetti E."/>
            <person name="Wrobel A."/>
            <person name="Rasinkangas P."/>
            <person name="Parkhill J."/>
            <person name="Rea M.C."/>
            <person name="O'Sullivan O."/>
            <person name="Ritari J."/>
            <person name="Douillard F.P."/>
            <person name="Paul Ross R."/>
            <person name="Yang R."/>
            <person name="Briner A.E."/>
            <person name="Felis G.E."/>
            <person name="de Vos W.M."/>
            <person name="Barrangou R."/>
            <person name="Klaenhammer T.R."/>
            <person name="Caufield P.W."/>
            <person name="Cui Y."/>
            <person name="Zhang H."/>
            <person name="O'Toole P.W."/>
        </authorList>
    </citation>
    <scope>NUCLEOTIDE SEQUENCE [LARGE SCALE GENOMIC DNA]</scope>
    <source>
        <strain evidence="2 3">DSM 23365</strain>
    </source>
</reference>
<dbReference type="RefSeq" id="WP_057152442.1">
    <property type="nucleotide sequence ID" value="NZ_AYZM01000178.1"/>
</dbReference>
<name>A0A0R2EHP0_9LACO</name>
<dbReference type="InterPro" id="IPR016130">
    <property type="entry name" value="Tyr_Pase_AS"/>
</dbReference>
<dbReference type="InterPro" id="IPR000387">
    <property type="entry name" value="Tyr_Pase_dom"/>
</dbReference>
<dbReference type="PATRIC" id="fig|1423804.4.peg.3102"/>
<sequence length="265" mass="30308">MMTSNDQRVIPVTGGVNYRDMGGYRAADGKTVKWHKLVRTGYLSELTTDDERLLQDYGITTDIDFRSSAEVTAYPDQVPAGIKFIHMPVFDDDETESTGTAKRLQRYYSSGRKSGYWRMLYVYRRLVINEQPQRAYRRFFDYLLAHGEDESILFHCSAGKDRTGMGAILVLFALGVSLEDVRNDYLLTNKYSVPRIEKRVAEAKKAYQNPCFISSIRDLSSVSVDYFDQSMTLINYVYGGIHAYLRDVIGVTDAEIAQLRAIYLE</sequence>
<accession>A0A0R2EHP0</accession>
<protein>
    <submittedName>
        <fullName evidence="2">Aldo keto reductase family protein</fullName>
    </submittedName>
</protein>
<dbReference type="Gene3D" id="3.90.190.10">
    <property type="entry name" value="Protein tyrosine phosphatase superfamily"/>
    <property type="match status" value="1"/>
</dbReference>
<evidence type="ECO:0000313" key="2">
    <source>
        <dbReference type="EMBL" id="KRN15537.1"/>
    </source>
</evidence>
<proteinExistence type="predicted"/>
<dbReference type="Pfam" id="PF13350">
    <property type="entry name" value="Y_phosphatase3"/>
    <property type="match status" value="1"/>
</dbReference>
<dbReference type="STRING" id="1423804.FD14_GL002880"/>
<organism evidence="2 3">
    <name type="scientific">Secundilactobacillus similis DSM 23365 = JCM 2765</name>
    <dbReference type="NCBI Taxonomy" id="1423804"/>
    <lineage>
        <taxon>Bacteria</taxon>
        <taxon>Bacillati</taxon>
        <taxon>Bacillota</taxon>
        <taxon>Bacilli</taxon>
        <taxon>Lactobacillales</taxon>
        <taxon>Lactobacillaceae</taxon>
        <taxon>Secundilactobacillus</taxon>
    </lineage>
</organism>
<dbReference type="GO" id="GO:0004721">
    <property type="term" value="F:phosphoprotein phosphatase activity"/>
    <property type="evidence" value="ECO:0007669"/>
    <property type="project" value="InterPro"/>
</dbReference>
<dbReference type="PROSITE" id="PS50056">
    <property type="entry name" value="TYR_PHOSPHATASE_2"/>
    <property type="match status" value="1"/>
</dbReference>
<dbReference type="InterPro" id="IPR029021">
    <property type="entry name" value="Prot-tyrosine_phosphatase-like"/>
</dbReference>
<dbReference type="EMBL" id="AYZM01000178">
    <property type="protein sequence ID" value="KRN15537.1"/>
    <property type="molecule type" value="Genomic_DNA"/>
</dbReference>
<keyword evidence="3" id="KW-1185">Reference proteome</keyword>
<dbReference type="SUPFAM" id="SSF52799">
    <property type="entry name" value="(Phosphotyrosine protein) phosphatases II"/>
    <property type="match status" value="1"/>
</dbReference>
<dbReference type="Proteomes" id="UP000051442">
    <property type="component" value="Unassembled WGS sequence"/>
</dbReference>
<comment type="caution">
    <text evidence="2">The sequence shown here is derived from an EMBL/GenBank/DDBJ whole genome shotgun (WGS) entry which is preliminary data.</text>
</comment>
<evidence type="ECO:0000259" key="1">
    <source>
        <dbReference type="PROSITE" id="PS50056"/>
    </source>
</evidence>
<evidence type="ECO:0000313" key="3">
    <source>
        <dbReference type="Proteomes" id="UP000051442"/>
    </source>
</evidence>
<dbReference type="PROSITE" id="PS00383">
    <property type="entry name" value="TYR_PHOSPHATASE_1"/>
    <property type="match status" value="1"/>
</dbReference>
<gene>
    <name evidence="2" type="ORF">FD14_GL002880</name>
</gene>